<dbReference type="Gene3D" id="3.40.1620.10">
    <property type="entry name" value="YefM-like domain"/>
    <property type="match status" value="1"/>
</dbReference>
<dbReference type="EMBL" id="CP131062">
    <property type="protein sequence ID" value="WNY28822.1"/>
    <property type="molecule type" value="Genomic_DNA"/>
</dbReference>
<accession>A0AA96ZZ43</accession>
<evidence type="ECO:0000313" key="3">
    <source>
        <dbReference type="Proteomes" id="UP001302662"/>
    </source>
</evidence>
<dbReference type="PANTHER" id="PTHR33713">
    <property type="entry name" value="ANTITOXIN YAFN-RELATED"/>
    <property type="match status" value="1"/>
</dbReference>
<gene>
    <name evidence="2" type="ORF">MmiEs2_10300</name>
</gene>
<proteinExistence type="inferred from homology"/>
<name>A0AA96ZZ43_9EURY</name>
<evidence type="ECO:0000256" key="1">
    <source>
        <dbReference type="ARBA" id="ARBA00009981"/>
    </source>
</evidence>
<dbReference type="InterPro" id="IPR006442">
    <property type="entry name" value="Antitoxin_Phd/YefM"/>
</dbReference>
<dbReference type="Pfam" id="PF02604">
    <property type="entry name" value="PhdYeFM_antitox"/>
    <property type="match status" value="1"/>
</dbReference>
<protein>
    <recommendedName>
        <fullName evidence="4">Antitoxin</fullName>
    </recommendedName>
</protein>
<evidence type="ECO:0008006" key="4">
    <source>
        <dbReference type="Google" id="ProtNLM"/>
    </source>
</evidence>
<comment type="similarity">
    <text evidence="1">Belongs to the phD/YefM antitoxin family.</text>
</comment>
<dbReference type="NCBIfam" id="TIGR01552">
    <property type="entry name" value="phd_fam"/>
    <property type="match status" value="1"/>
</dbReference>
<keyword evidence="3" id="KW-1185">Reference proteome</keyword>
<dbReference type="InterPro" id="IPR036165">
    <property type="entry name" value="YefM-like_sf"/>
</dbReference>
<dbReference type="SUPFAM" id="SSF143120">
    <property type="entry name" value="YefM-like"/>
    <property type="match status" value="1"/>
</dbReference>
<dbReference type="InterPro" id="IPR051405">
    <property type="entry name" value="phD/YefM_antitoxin"/>
</dbReference>
<organism evidence="2 3">
    <name type="scientific">Methanimicrococcus stummii</name>
    <dbReference type="NCBI Taxonomy" id="3028294"/>
    <lineage>
        <taxon>Archaea</taxon>
        <taxon>Methanobacteriati</taxon>
        <taxon>Methanobacteriota</taxon>
        <taxon>Stenosarchaea group</taxon>
        <taxon>Methanomicrobia</taxon>
        <taxon>Methanosarcinales</taxon>
        <taxon>Methanosarcinaceae</taxon>
        <taxon>Methanimicrococcus</taxon>
    </lineage>
</organism>
<sequence>MLAVNYSTLRRDLKTYLDKVNENSETIIITRKDNKNSILMSLDEYNAIMEEQRRLRNIEYLKDLDESIQQIENGKIVVKTLEELQELAASFEK</sequence>
<dbReference type="RefSeq" id="WP_316558828.1">
    <property type="nucleotide sequence ID" value="NZ_CP131062.1"/>
</dbReference>
<dbReference type="Proteomes" id="UP001302662">
    <property type="component" value="Chromosome"/>
</dbReference>
<dbReference type="AlphaFoldDB" id="A0AA96ZZ43"/>
<dbReference type="PANTHER" id="PTHR33713:SF6">
    <property type="entry name" value="ANTITOXIN YEFM"/>
    <property type="match status" value="1"/>
</dbReference>
<dbReference type="KEGG" id="mees:MmiEs2_10300"/>
<dbReference type="GeneID" id="85197498"/>
<reference evidence="2 3" key="1">
    <citation type="submission" date="2023-07" db="EMBL/GenBank/DDBJ databases">
        <title>Closed genome sequence of Methanimicrococcus sp. Es2.</title>
        <authorList>
            <person name="Protasov E."/>
            <person name="Platt K."/>
            <person name="Reeh H."/>
            <person name="Poehlein A."/>
            <person name="Daniel R."/>
            <person name="Brune A."/>
        </authorList>
    </citation>
    <scope>NUCLEOTIDE SEQUENCE [LARGE SCALE GENOMIC DNA]</scope>
    <source>
        <strain evidence="2 3">Es2</strain>
    </source>
</reference>
<evidence type="ECO:0000313" key="2">
    <source>
        <dbReference type="EMBL" id="WNY28822.1"/>
    </source>
</evidence>